<dbReference type="EMBL" id="DXAY01000179">
    <property type="protein sequence ID" value="HIZ75086.1"/>
    <property type="molecule type" value="Genomic_DNA"/>
</dbReference>
<keyword evidence="4" id="KW-0547">Nucleotide-binding</keyword>
<dbReference type="GO" id="GO:0005524">
    <property type="term" value="F:ATP binding"/>
    <property type="evidence" value="ECO:0007669"/>
    <property type="project" value="UniProtKB-KW"/>
</dbReference>
<dbReference type="PANTHER" id="PTHR12358">
    <property type="entry name" value="SPHINGOSINE KINASE"/>
    <property type="match status" value="1"/>
</dbReference>
<dbReference type="AlphaFoldDB" id="A0A9D2GAF7"/>
<keyword evidence="3" id="KW-0808">Transferase</keyword>
<keyword evidence="7" id="KW-0594">Phospholipid biosynthesis</keyword>
<proteinExistence type="inferred from homology"/>
<keyword evidence="5 10" id="KW-0418">Kinase</keyword>
<dbReference type="PROSITE" id="PS50146">
    <property type="entry name" value="DAGK"/>
    <property type="match status" value="1"/>
</dbReference>
<comment type="cofactor">
    <cofactor evidence="1">
        <name>Mg(2+)</name>
        <dbReference type="ChEBI" id="CHEBI:18420"/>
    </cofactor>
</comment>
<dbReference type="InterPro" id="IPR045540">
    <property type="entry name" value="YegS/DAGK_C"/>
</dbReference>
<sequence length="305" mass="33608">MKYEFIVNPQARSGMGGMIWDMICPELKKRNVDHTVRMTQRRRHAERIANEITADGEEHLIVVLGGDGTVNEVLNGLNAPEKITLGYIPIGSSNDFARGLGIPGDPMKALAAVLKQDRVIEMDVGEMTRAGRQRRFAVSAGIGFDAAVCHEVCVSRWKVLLNRLNLGKLSYAAVALDQLVRSRPANACVTVDGRRRVFEKMYFAAFMNLPYEGGGFKFCPRASAADGQLDVMIAAGLPKLKILLLLPTAFWGKHTGFKGVTILRGRHVTVESEKPLPLHTDGEPSFLRRNTDVRLAEGRMKVIVG</sequence>
<reference evidence="10" key="1">
    <citation type="journal article" date="2021" name="PeerJ">
        <title>Extensive microbial diversity within the chicken gut microbiome revealed by metagenomics and culture.</title>
        <authorList>
            <person name="Gilroy R."/>
            <person name="Ravi A."/>
            <person name="Getino M."/>
            <person name="Pursley I."/>
            <person name="Horton D.L."/>
            <person name="Alikhan N.F."/>
            <person name="Baker D."/>
            <person name="Gharbi K."/>
            <person name="Hall N."/>
            <person name="Watson M."/>
            <person name="Adriaenssens E.M."/>
            <person name="Foster-Nyarko E."/>
            <person name="Jarju S."/>
            <person name="Secka A."/>
            <person name="Antonio M."/>
            <person name="Oren A."/>
            <person name="Chaudhuri R.R."/>
            <person name="La Ragione R."/>
            <person name="Hildebrand F."/>
            <person name="Pallen M.J."/>
        </authorList>
    </citation>
    <scope>NUCLEOTIDE SEQUENCE</scope>
    <source>
        <strain evidence="10">CHK196-3914</strain>
    </source>
</reference>
<keyword evidence="7" id="KW-0443">Lipid metabolism</keyword>
<evidence type="ECO:0000256" key="3">
    <source>
        <dbReference type="ARBA" id="ARBA00022679"/>
    </source>
</evidence>
<keyword evidence="7" id="KW-0444">Lipid biosynthesis</keyword>
<evidence type="ECO:0000256" key="2">
    <source>
        <dbReference type="ARBA" id="ARBA00005983"/>
    </source>
</evidence>
<keyword evidence="8" id="KW-1208">Phospholipid metabolism</keyword>
<evidence type="ECO:0000256" key="6">
    <source>
        <dbReference type="ARBA" id="ARBA00022840"/>
    </source>
</evidence>
<evidence type="ECO:0000259" key="9">
    <source>
        <dbReference type="PROSITE" id="PS50146"/>
    </source>
</evidence>
<evidence type="ECO:0000313" key="11">
    <source>
        <dbReference type="Proteomes" id="UP000824116"/>
    </source>
</evidence>
<dbReference type="InterPro" id="IPR050187">
    <property type="entry name" value="Lipid_Phosphate_FormReg"/>
</dbReference>
<dbReference type="PANTHER" id="PTHR12358:SF54">
    <property type="entry name" value="SPHINGOSINE KINASE RELATED PROTEIN"/>
    <property type="match status" value="1"/>
</dbReference>
<dbReference type="InterPro" id="IPR016064">
    <property type="entry name" value="NAD/diacylglycerol_kinase_sf"/>
</dbReference>
<evidence type="ECO:0000256" key="5">
    <source>
        <dbReference type="ARBA" id="ARBA00022777"/>
    </source>
</evidence>
<evidence type="ECO:0000256" key="8">
    <source>
        <dbReference type="ARBA" id="ARBA00023264"/>
    </source>
</evidence>
<name>A0A9D2GAF7_9FIRM</name>
<keyword evidence="6" id="KW-0067">ATP-binding</keyword>
<dbReference type="NCBIfam" id="TIGR00147">
    <property type="entry name" value="YegS/Rv2252/BmrU family lipid kinase"/>
    <property type="match status" value="1"/>
</dbReference>
<gene>
    <name evidence="10" type="ORF">H9723_07600</name>
</gene>
<dbReference type="InterPro" id="IPR017438">
    <property type="entry name" value="ATP-NAD_kinase_N"/>
</dbReference>
<evidence type="ECO:0000256" key="4">
    <source>
        <dbReference type="ARBA" id="ARBA00022741"/>
    </source>
</evidence>
<comment type="caution">
    <text evidence="10">The sequence shown here is derived from an EMBL/GenBank/DDBJ whole genome shotgun (WGS) entry which is preliminary data.</text>
</comment>
<evidence type="ECO:0000256" key="1">
    <source>
        <dbReference type="ARBA" id="ARBA00001946"/>
    </source>
</evidence>
<reference evidence="10" key="2">
    <citation type="submission" date="2021-04" db="EMBL/GenBank/DDBJ databases">
        <authorList>
            <person name="Gilroy R."/>
        </authorList>
    </citation>
    <scope>NUCLEOTIDE SEQUENCE</scope>
    <source>
        <strain evidence="10">CHK196-3914</strain>
    </source>
</reference>
<dbReference type="GO" id="GO:0016301">
    <property type="term" value="F:kinase activity"/>
    <property type="evidence" value="ECO:0007669"/>
    <property type="project" value="UniProtKB-KW"/>
</dbReference>
<evidence type="ECO:0000313" key="10">
    <source>
        <dbReference type="EMBL" id="HIZ75086.1"/>
    </source>
</evidence>
<dbReference type="InterPro" id="IPR005218">
    <property type="entry name" value="Diacylglycerol/lipid_kinase"/>
</dbReference>
<dbReference type="Pfam" id="PF19279">
    <property type="entry name" value="YegS_C"/>
    <property type="match status" value="1"/>
</dbReference>
<protein>
    <submittedName>
        <fullName evidence="10">Diacylglycerol kinase family lipid kinase</fullName>
    </submittedName>
</protein>
<organism evidence="10 11">
    <name type="scientific">Candidatus Mediterraneibacter stercoravium</name>
    <dbReference type="NCBI Taxonomy" id="2838685"/>
    <lineage>
        <taxon>Bacteria</taxon>
        <taxon>Bacillati</taxon>
        <taxon>Bacillota</taxon>
        <taxon>Clostridia</taxon>
        <taxon>Lachnospirales</taxon>
        <taxon>Lachnospiraceae</taxon>
        <taxon>Mediterraneibacter</taxon>
    </lineage>
</organism>
<dbReference type="Gene3D" id="2.60.200.40">
    <property type="match status" value="1"/>
</dbReference>
<comment type="similarity">
    <text evidence="2">Belongs to the diacylglycerol/lipid kinase family.</text>
</comment>
<dbReference type="GO" id="GO:0008654">
    <property type="term" value="P:phospholipid biosynthetic process"/>
    <property type="evidence" value="ECO:0007669"/>
    <property type="project" value="UniProtKB-KW"/>
</dbReference>
<dbReference type="InterPro" id="IPR001206">
    <property type="entry name" value="Diacylglycerol_kinase_cat_dom"/>
</dbReference>
<dbReference type="SUPFAM" id="SSF111331">
    <property type="entry name" value="NAD kinase/diacylglycerol kinase-like"/>
    <property type="match status" value="1"/>
</dbReference>
<accession>A0A9D2GAF7</accession>
<evidence type="ECO:0000256" key="7">
    <source>
        <dbReference type="ARBA" id="ARBA00023209"/>
    </source>
</evidence>
<dbReference type="Proteomes" id="UP000824116">
    <property type="component" value="Unassembled WGS sequence"/>
</dbReference>
<dbReference type="Gene3D" id="3.40.50.10330">
    <property type="entry name" value="Probable inorganic polyphosphate/atp-NAD kinase, domain 1"/>
    <property type="match status" value="1"/>
</dbReference>
<dbReference type="Pfam" id="PF00781">
    <property type="entry name" value="DAGK_cat"/>
    <property type="match status" value="1"/>
</dbReference>
<dbReference type="SMART" id="SM00046">
    <property type="entry name" value="DAGKc"/>
    <property type="match status" value="1"/>
</dbReference>
<feature type="domain" description="DAGKc" evidence="9">
    <location>
        <begin position="1"/>
        <end position="131"/>
    </location>
</feature>